<organism evidence="2 5">
    <name type="scientific">Phytophthora infestans</name>
    <name type="common">Potato late blight agent</name>
    <name type="synonym">Botrytis infestans</name>
    <dbReference type="NCBI Taxonomy" id="4787"/>
    <lineage>
        <taxon>Eukaryota</taxon>
        <taxon>Sar</taxon>
        <taxon>Stramenopiles</taxon>
        <taxon>Oomycota</taxon>
        <taxon>Peronosporomycetes</taxon>
        <taxon>Peronosporales</taxon>
        <taxon>Peronosporaceae</taxon>
        <taxon>Phytophthora</taxon>
    </lineage>
</organism>
<protein>
    <submittedName>
        <fullName evidence="2">Uncharacterized protein</fullName>
    </submittedName>
</protein>
<dbReference type="AlphaFoldDB" id="A0A833WU37"/>
<reference evidence="2" key="1">
    <citation type="submission" date="2020-04" db="EMBL/GenBank/DDBJ databases">
        <title>Hybrid Assembly of Korean Phytophthora infestans isolates.</title>
        <authorList>
            <person name="Prokchorchik M."/>
            <person name="Lee Y."/>
            <person name="Seo J."/>
            <person name="Cho J.-H."/>
            <person name="Park Y.-E."/>
            <person name="Jang D.-C."/>
            <person name="Im J.-S."/>
            <person name="Choi J.-G."/>
            <person name="Park H.-J."/>
            <person name="Lee G.-B."/>
            <person name="Lee Y.-G."/>
            <person name="Hong S.-Y."/>
            <person name="Cho K."/>
            <person name="Sohn K.H."/>
        </authorList>
    </citation>
    <scope>NUCLEOTIDE SEQUENCE</scope>
    <source>
        <strain evidence="2">KR_1_A1</strain>
        <strain evidence="3">KR_2_A2</strain>
    </source>
</reference>
<evidence type="ECO:0000313" key="5">
    <source>
        <dbReference type="Proteomes" id="UP000602510"/>
    </source>
</evidence>
<evidence type="ECO:0000256" key="1">
    <source>
        <dbReference type="SAM" id="Phobius"/>
    </source>
</evidence>
<sequence length="66" mass="7250">MYVSIVFMGVTVLTTLVSVYLSYLAARKSDELLLKEIMAKEGPQSSASLGESMVKAPKENYSINFV</sequence>
<proteinExistence type="predicted"/>
<feature type="transmembrane region" description="Helical" evidence="1">
    <location>
        <begin position="6"/>
        <end position="26"/>
    </location>
</feature>
<keyword evidence="5" id="KW-1185">Reference proteome</keyword>
<dbReference type="EMBL" id="WSZM01000242">
    <property type="protein sequence ID" value="KAF4037356.1"/>
    <property type="molecule type" value="Genomic_DNA"/>
</dbReference>
<evidence type="ECO:0000313" key="4">
    <source>
        <dbReference type="EMBL" id="KAF4143182.1"/>
    </source>
</evidence>
<dbReference type="EMBL" id="JAACNO010002120">
    <property type="protein sequence ID" value="KAF4135565.1"/>
    <property type="molecule type" value="Genomic_DNA"/>
</dbReference>
<keyword evidence="1" id="KW-1133">Transmembrane helix</keyword>
<dbReference type="EMBL" id="JAACNO010001064">
    <property type="protein sequence ID" value="KAF4143182.1"/>
    <property type="molecule type" value="Genomic_DNA"/>
</dbReference>
<dbReference type="Proteomes" id="UP000704712">
    <property type="component" value="Unassembled WGS sequence"/>
</dbReference>
<gene>
    <name evidence="2" type="ORF">GN244_ATG10584</name>
    <name evidence="4" type="ORF">GN958_ATG07627</name>
    <name evidence="3" type="ORF">GN958_ATG15259</name>
</gene>
<accession>A0A833WU37</accession>
<evidence type="ECO:0000313" key="2">
    <source>
        <dbReference type="EMBL" id="KAF4037356.1"/>
    </source>
</evidence>
<keyword evidence="1" id="KW-0812">Transmembrane</keyword>
<evidence type="ECO:0000313" key="3">
    <source>
        <dbReference type="EMBL" id="KAF4135565.1"/>
    </source>
</evidence>
<keyword evidence="1" id="KW-0472">Membrane</keyword>
<name>A0A833WU37_PHYIN</name>
<comment type="caution">
    <text evidence="2">The sequence shown here is derived from an EMBL/GenBank/DDBJ whole genome shotgun (WGS) entry which is preliminary data.</text>
</comment>
<dbReference type="Proteomes" id="UP000602510">
    <property type="component" value="Unassembled WGS sequence"/>
</dbReference>